<dbReference type="Proteomes" id="UP000028545">
    <property type="component" value="Unassembled WGS sequence"/>
</dbReference>
<dbReference type="Pfam" id="PF13489">
    <property type="entry name" value="Methyltransf_23"/>
    <property type="match status" value="1"/>
</dbReference>
<proteinExistence type="inferred from homology"/>
<evidence type="ECO:0000313" key="3">
    <source>
        <dbReference type="EMBL" id="KEZ45055.1"/>
    </source>
</evidence>
<feature type="compositionally biased region" description="Basic and acidic residues" evidence="2">
    <location>
        <begin position="1"/>
        <end position="13"/>
    </location>
</feature>
<feature type="region of interest" description="Disordered" evidence="2">
    <location>
        <begin position="1"/>
        <end position="50"/>
    </location>
</feature>
<dbReference type="GO" id="GO:0008168">
    <property type="term" value="F:methyltransferase activity"/>
    <property type="evidence" value="ECO:0007669"/>
    <property type="project" value="TreeGrafter"/>
</dbReference>
<gene>
    <name evidence="3" type="ORF">SAPIO_CDS2476</name>
</gene>
<dbReference type="SUPFAM" id="SSF53335">
    <property type="entry name" value="S-adenosyl-L-methionine-dependent methyltransferases"/>
    <property type="match status" value="1"/>
</dbReference>
<dbReference type="CDD" id="cd02440">
    <property type="entry name" value="AdoMet_MTases"/>
    <property type="match status" value="1"/>
</dbReference>
<evidence type="ECO:0000256" key="2">
    <source>
        <dbReference type="SAM" id="MobiDB-lite"/>
    </source>
</evidence>
<dbReference type="InterPro" id="IPR029063">
    <property type="entry name" value="SAM-dependent_MTases_sf"/>
</dbReference>
<reference evidence="3 4" key="1">
    <citation type="journal article" date="2014" name="Genome Announc.">
        <title>Draft genome sequence of the pathogenic fungus Scedosporium apiospermum.</title>
        <authorList>
            <person name="Vandeputte P."/>
            <person name="Ghamrawi S."/>
            <person name="Rechenmann M."/>
            <person name="Iltis A."/>
            <person name="Giraud S."/>
            <person name="Fleury M."/>
            <person name="Thornton C."/>
            <person name="Delhaes L."/>
            <person name="Meyer W."/>
            <person name="Papon N."/>
            <person name="Bouchara J.P."/>
        </authorList>
    </citation>
    <scope>NUCLEOTIDE SEQUENCE [LARGE SCALE GENOMIC DNA]</scope>
    <source>
        <strain evidence="3 4">IHEM 14462</strain>
    </source>
</reference>
<keyword evidence="4" id="KW-1185">Reference proteome</keyword>
<accession>A0A084GCJ3</accession>
<evidence type="ECO:0008006" key="5">
    <source>
        <dbReference type="Google" id="ProtNLM"/>
    </source>
</evidence>
<dbReference type="PANTHER" id="PTHR43591:SF10">
    <property type="entry name" value="ABC TRANSMEMBRANE TYPE-1 DOMAIN-CONTAINING PROTEIN-RELATED"/>
    <property type="match status" value="1"/>
</dbReference>
<evidence type="ECO:0000313" key="4">
    <source>
        <dbReference type="Proteomes" id="UP000028545"/>
    </source>
</evidence>
<dbReference type="RefSeq" id="XP_016644854.1">
    <property type="nucleotide sequence ID" value="XM_016785478.1"/>
</dbReference>
<sequence>MTETTTTKEHSTSPKEAAAATSPKSAGGSPKSSGSPKGRTSPAVGPSIEEAIEADDAANDDADSAFGDASSSTASITSSILRYRTINGRRFHSETGNALYCHHIWTLAQDGKLYLAPLSPNIEKAIDIGCGTGTWAIDFADEFPNCEVIGTDISPIQPSWVPPNLKFEIDDCTQEWTFEPDSADYVHIRYLIGTIKDWSALFKQAFKTLKPGGYLESFEGCPYIVSDDGTITPQMAMGQWGDVFVEGSKKTERTFTVVRDGIQRKAMEEAGFVDLQEWNYKCPMSPWPKDRKLKEMGLYGEIFATGDPEGFLTFVTSILGWSREQFAVFNAMFRREVHDRRNHGYYRIKVVWGRKP</sequence>
<comment type="similarity">
    <text evidence="1">Belongs to the methyltransferase superfamily. LaeA methyltransferase family.</text>
</comment>
<name>A0A084GCJ3_PSEDA</name>
<organism evidence="3 4">
    <name type="scientific">Pseudallescheria apiosperma</name>
    <name type="common">Scedosporium apiospermum</name>
    <dbReference type="NCBI Taxonomy" id="563466"/>
    <lineage>
        <taxon>Eukaryota</taxon>
        <taxon>Fungi</taxon>
        <taxon>Dikarya</taxon>
        <taxon>Ascomycota</taxon>
        <taxon>Pezizomycotina</taxon>
        <taxon>Sordariomycetes</taxon>
        <taxon>Hypocreomycetidae</taxon>
        <taxon>Microascales</taxon>
        <taxon>Microascaceae</taxon>
        <taxon>Scedosporium</taxon>
    </lineage>
</organism>
<dbReference type="OMA" id="RTYHGEM"/>
<dbReference type="AlphaFoldDB" id="A0A084GCJ3"/>
<dbReference type="Gene3D" id="3.40.50.150">
    <property type="entry name" value="Vaccinia Virus protein VP39"/>
    <property type="match status" value="1"/>
</dbReference>
<dbReference type="KEGG" id="sapo:SAPIO_CDS2476"/>
<protein>
    <recommendedName>
        <fullName evidence="5">Methyltransferase domain-containing protein</fullName>
    </recommendedName>
</protein>
<feature type="compositionally biased region" description="Low complexity" evidence="2">
    <location>
        <begin position="22"/>
        <end position="38"/>
    </location>
</feature>
<dbReference type="OrthoDB" id="2013972at2759"/>
<comment type="caution">
    <text evidence="3">The sequence shown here is derived from an EMBL/GenBank/DDBJ whole genome shotgun (WGS) entry which is preliminary data.</text>
</comment>
<dbReference type="VEuPathDB" id="FungiDB:SAPIO_CDS2476"/>
<evidence type="ECO:0000256" key="1">
    <source>
        <dbReference type="ARBA" id="ARBA00038158"/>
    </source>
</evidence>
<dbReference type="GeneID" id="27721548"/>
<dbReference type="HOGENOM" id="CLU_010595_0_0_1"/>
<dbReference type="EMBL" id="JOWA01000086">
    <property type="protein sequence ID" value="KEZ45055.1"/>
    <property type="molecule type" value="Genomic_DNA"/>
</dbReference>
<dbReference type="PANTHER" id="PTHR43591">
    <property type="entry name" value="METHYLTRANSFERASE"/>
    <property type="match status" value="1"/>
</dbReference>